<evidence type="ECO:0000256" key="3">
    <source>
        <dbReference type="ARBA" id="ARBA00023027"/>
    </source>
</evidence>
<dbReference type="PANTHER" id="PTHR37839">
    <property type="entry name" value="NA(+)-TRANSLOCATING NADH-QUINONE REDUCTASE SUBUNIT A"/>
    <property type="match status" value="1"/>
</dbReference>
<dbReference type="EMBL" id="JAUKPO010000025">
    <property type="protein sequence ID" value="MDO1450075.1"/>
    <property type="molecule type" value="Genomic_DNA"/>
</dbReference>
<feature type="domain" description="NqrA N-terminal barrel-sandwich hybrid" evidence="9">
    <location>
        <begin position="5"/>
        <end position="98"/>
    </location>
</feature>
<evidence type="ECO:0000256" key="2">
    <source>
        <dbReference type="ARBA" id="ARBA00022967"/>
    </source>
</evidence>
<keyword evidence="2 8" id="KW-1278">Translocase</keyword>
<dbReference type="InterPro" id="IPR056148">
    <property type="entry name" value="NQRA_2nd"/>
</dbReference>
<organism evidence="12 13">
    <name type="scientific">Rhodocytophaga aerolata</name>
    <dbReference type="NCBI Taxonomy" id="455078"/>
    <lineage>
        <taxon>Bacteria</taxon>
        <taxon>Pseudomonadati</taxon>
        <taxon>Bacteroidota</taxon>
        <taxon>Cytophagia</taxon>
        <taxon>Cytophagales</taxon>
        <taxon>Rhodocytophagaceae</taxon>
        <taxon>Rhodocytophaga</taxon>
    </lineage>
</organism>
<protein>
    <recommendedName>
        <fullName evidence="8">Na(+)-translocating NADH-quinone reductase subunit A</fullName>
        <shortName evidence="8">Na(+)-NQR subunit A</shortName>
        <shortName evidence="8">Na(+)-translocating NQR subunit A</shortName>
        <ecNumber evidence="8">7.2.1.1</ecNumber>
    </recommendedName>
    <alternativeName>
        <fullName evidence="8">NQR complex subunit A</fullName>
    </alternativeName>
    <alternativeName>
        <fullName evidence="8">NQR-1 subunit A</fullName>
    </alternativeName>
</protein>
<evidence type="ECO:0000256" key="6">
    <source>
        <dbReference type="ARBA" id="ARBA00023075"/>
    </source>
</evidence>
<dbReference type="RefSeq" id="WP_302040878.1">
    <property type="nucleotide sequence ID" value="NZ_JAUKPO010000025.1"/>
</dbReference>
<dbReference type="PANTHER" id="PTHR37839:SF1">
    <property type="entry name" value="NA(+)-TRANSLOCATING NADH-QUINONE REDUCTASE SUBUNIT A"/>
    <property type="match status" value="1"/>
</dbReference>
<evidence type="ECO:0000259" key="9">
    <source>
        <dbReference type="Pfam" id="PF05896"/>
    </source>
</evidence>
<evidence type="ECO:0000313" key="12">
    <source>
        <dbReference type="EMBL" id="MDO1450075.1"/>
    </source>
</evidence>
<comment type="catalytic activity">
    <reaction evidence="8">
        <text>a ubiquinone + n Na(+)(in) + NADH + H(+) = a ubiquinol + n Na(+)(out) + NAD(+)</text>
        <dbReference type="Rhea" id="RHEA:47748"/>
        <dbReference type="Rhea" id="RHEA-COMP:9565"/>
        <dbReference type="Rhea" id="RHEA-COMP:9566"/>
        <dbReference type="ChEBI" id="CHEBI:15378"/>
        <dbReference type="ChEBI" id="CHEBI:16389"/>
        <dbReference type="ChEBI" id="CHEBI:17976"/>
        <dbReference type="ChEBI" id="CHEBI:29101"/>
        <dbReference type="ChEBI" id="CHEBI:57540"/>
        <dbReference type="ChEBI" id="CHEBI:57945"/>
        <dbReference type="EC" id="7.2.1.1"/>
    </reaction>
</comment>
<evidence type="ECO:0000256" key="7">
    <source>
        <dbReference type="ARBA" id="ARBA00023201"/>
    </source>
</evidence>
<evidence type="ECO:0000259" key="10">
    <source>
        <dbReference type="Pfam" id="PF11973"/>
    </source>
</evidence>
<dbReference type="EC" id="7.2.1.1" evidence="8"/>
<gene>
    <name evidence="8" type="primary">nqrA</name>
    <name evidence="12" type="ORF">Q0590_27590</name>
</gene>
<comment type="caution">
    <text evidence="12">The sequence shown here is derived from an EMBL/GenBank/DDBJ whole genome shotgun (WGS) entry which is preliminary data.</text>
</comment>
<evidence type="ECO:0000256" key="1">
    <source>
        <dbReference type="ARBA" id="ARBA00022448"/>
    </source>
</evidence>
<comment type="function">
    <text evidence="8">NQR complex catalyzes the reduction of ubiquinone-1 to ubiquinol by two successive reactions, coupled with the transport of Na(+) ions from the cytoplasm to the periplasm. NqrA to NqrE are probably involved in the second step, the conversion of ubisemiquinone to ubiquinol.</text>
</comment>
<keyword evidence="4 8" id="KW-0915">Sodium</keyword>
<comment type="subunit">
    <text evidence="8">Composed of six subunits; NqrA, NqrB, NqrC, NqrD, NqrE and NqrF.</text>
</comment>
<dbReference type="NCBIfam" id="NF003761">
    <property type="entry name" value="PRK05352.1-4"/>
    <property type="match status" value="1"/>
</dbReference>
<sequence>MSKVVKLNRGLDIKLAGKAEKKITDARQPETFALKPSDFMGLQRAKNLVNEGEKVKAGTPLFYDKKHEKVKFVSPVSGEVVEVKRGEKRRILQITILADQQIEYASFPRYSASQIDGLSRDTILDALCESGTFVNFIQRPYAILANPADTPKNIFISGFDSSPLAPAYEFIFQGQEQYFMAGLQALTKLTPGKVHLGIKGDAEVPPVFAQVKGIEVNKFSGPHPAGNVGIQIHHISPINKGDTVWTINPYGVIQIGKLFLEGRYDASKIIAVAGSEVKNPSYYRTYIGANIKRFVENNVKSNNVRYISGNILSGEKIAADDYLGFYHNMLTVIPEGNYSEFLGWITPDPKKYSFHKAFGLLSFLSPNKEYVLDTNLHGEERPFVQTGAMEKVLPMDIYPVVLLKAILANDYDAMEALGIYEVAEEDFALCEFIDVSKNDVQAMIREGLDMIRNS</sequence>
<proteinExistence type="inferred from homology"/>
<dbReference type="Proteomes" id="UP001168528">
    <property type="component" value="Unassembled WGS sequence"/>
</dbReference>
<feature type="domain" description="Na(+)-translocating NADH-quinone reductase subunit A C-terminal" evidence="10">
    <location>
        <begin position="269"/>
        <end position="317"/>
    </location>
</feature>
<dbReference type="InterPro" id="IPR008703">
    <property type="entry name" value="NqrA"/>
</dbReference>
<evidence type="ECO:0000256" key="4">
    <source>
        <dbReference type="ARBA" id="ARBA00023053"/>
    </source>
</evidence>
<comment type="similarity">
    <text evidence="8">Belongs to the NqrA family.</text>
</comment>
<evidence type="ECO:0000256" key="5">
    <source>
        <dbReference type="ARBA" id="ARBA00023065"/>
    </source>
</evidence>
<name>A0ABT8RDF1_9BACT</name>
<dbReference type="Pfam" id="PF24836">
    <property type="entry name" value="NQRA_2nd"/>
    <property type="match status" value="1"/>
</dbReference>
<dbReference type="InterPro" id="IPR056147">
    <property type="entry name" value="NQRA_N"/>
</dbReference>
<keyword evidence="1 8" id="KW-0813">Transport</keyword>
<keyword evidence="13" id="KW-1185">Reference proteome</keyword>
<dbReference type="HAMAP" id="MF_00425">
    <property type="entry name" value="NqrA"/>
    <property type="match status" value="1"/>
</dbReference>
<feature type="domain" description="NqrA second alpha/beta" evidence="11">
    <location>
        <begin position="118"/>
        <end position="263"/>
    </location>
</feature>
<keyword evidence="6 8" id="KW-0830">Ubiquinone</keyword>
<evidence type="ECO:0000256" key="8">
    <source>
        <dbReference type="HAMAP-Rule" id="MF_00425"/>
    </source>
</evidence>
<dbReference type="NCBIfam" id="TIGR01936">
    <property type="entry name" value="nqrA"/>
    <property type="match status" value="1"/>
</dbReference>
<evidence type="ECO:0000313" key="13">
    <source>
        <dbReference type="Proteomes" id="UP001168528"/>
    </source>
</evidence>
<dbReference type="Pfam" id="PF11973">
    <property type="entry name" value="NQRA_SLBB"/>
    <property type="match status" value="1"/>
</dbReference>
<keyword evidence="7 8" id="KW-0739">Sodium transport</keyword>
<evidence type="ECO:0000259" key="11">
    <source>
        <dbReference type="Pfam" id="PF24836"/>
    </source>
</evidence>
<dbReference type="InterPro" id="IPR022615">
    <property type="entry name" value="NqrA_C_domain"/>
</dbReference>
<dbReference type="Pfam" id="PF05896">
    <property type="entry name" value="NQRA_N"/>
    <property type="match status" value="1"/>
</dbReference>
<accession>A0ABT8RDF1</accession>
<keyword evidence="3 8" id="KW-0520">NAD</keyword>
<keyword evidence="5 8" id="KW-0406">Ion transport</keyword>
<reference evidence="12" key="1">
    <citation type="submission" date="2023-07" db="EMBL/GenBank/DDBJ databases">
        <title>The genome sequence of Rhodocytophaga aerolata KACC 12507.</title>
        <authorList>
            <person name="Zhang X."/>
        </authorList>
    </citation>
    <scope>NUCLEOTIDE SEQUENCE</scope>
    <source>
        <strain evidence="12">KACC 12507</strain>
    </source>
</reference>